<evidence type="ECO:0000313" key="7">
    <source>
        <dbReference type="Proteomes" id="UP000799421"/>
    </source>
</evidence>
<protein>
    <submittedName>
        <fullName evidence="6">FabD/lysophospholipase-like protein</fullName>
    </submittedName>
</protein>
<dbReference type="EMBL" id="MU005962">
    <property type="protein sequence ID" value="KAF2863270.1"/>
    <property type="molecule type" value="Genomic_DNA"/>
</dbReference>
<feature type="short sequence motif" description="DGA/G" evidence="4">
    <location>
        <begin position="118"/>
        <end position="120"/>
    </location>
</feature>
<evidence type="ECO:0000256" key="1">
    <source>
        <dbReference type="ARBA" id="ARBA00022801"/>
    </source>
</evidence>
<dbReference type="InterPro" id="IPR016035">
    <property type="entry name" value="Acyl_Trfase/lysoPLipase"/>
</dbReference>
<sequence>MGINLLFYGAAFSGRPLEEAIGKVLAEHSQAEDPWRDYLVHPNSGMMFVCATLQDKGESMLLRSYAQPKDACPITDAAKAASESGAVSRIDIISAARATSAAPIYLPAETWQGIRFWDGGVLNNNPVDQLWNARYDLVAQGEPPPLVECMVSLGCGLSDMPQKKWWWWLRVAEVASRYVQTFLVNSIARHRDFARLVQRMRHRGDSYVNVRYFRLDCPTGPKFLDISDPSIMSDLEERTRDYVKGEAWDDIEAISQMLAKP</sequence>
<dbReference type="GO" id="GO:0016042">
    <property type="term" value="P:lipid catabolic process"/>
    <property type="evidence" value="ECO:0007669"/>
    <property type="project" value="UniProtKB-KW"/>
</dbReference>
<dbReference type="OrthoDB" id="1658288at2759"/>
<dbReference type="Proteomes" id="UP000799421">
    <property type="component" value="Unassembled WGS sequence"/>
</dbReference>
<keyword evidence="2" id="KW-0442">Lipid degradation</keyword>
<dbReference type="InterPro" id="IPR002641">
    <property type="entry name" value="PNPLA_dom"/>
</dbReference>
<dbReference type="GO" id="GO:0047499">
    <property type="term" value="F:calcium-independent phospholipase A2 activity"/>
    <property type="evidence" value="ECO:0007669"/>
    <property type="project" value="TreeGrafter"/>
</dbReference>
<dbReference type="SUPFAM" id="SSF52151">
    <property type="entry name" value="FabD/lysophospholipase-like"/>
    <property type="match status" value="1"/>
</dbReference>
<dbReference type="GO" id="GO:0016020">
    <property type="term" value="C:membrane"/>
    <property type="evidence" value="ECO:0007669"/>
    <property type="project" value="TreeGrafter"/>
</dbReference>
<evidence type="ECO:0000256" key="2">
    <source>
        <dbReference type="ARBA" id="ARBA00022963"/>
    </source>
</evidence>
<dbReference type="AlphaFoldDB" id="A0A6A7C755"/>
<dbReference type="GO" id="GO:0046486">
    <property type="term" value="P:glycerolipid metabolic process"/>
    <property type="evidence" value="ECO:0007669"/>
    <property type="project" value="UniProtKB-ARBA"/>
</dbReference>
<dbReference type="PROSITE" id="PS51635">
    <property type="entry name" value="PNPLA"/>
    <property type="match status" value="1"/>
</dbReference>
<organism evidence="6 7">
    <name type="scientific">Piedraia hortae CBS 480.64</name>
    <dbReference type="NCBI Taxonomy" id="1314780"/>
    <lineage>
        <taxon>Eukaryota</taxon>
        <taxon>Fungi</taxon>
        <taxon>Dikarya</taxon>
        <taxon>Ascomycota</taxon>
        <taxon>Pezizomycotina</taxon>
        <taxon>Dothideomycetes</taxon>
        <taxon>Dothideomycetidae</taxon>
        <taxon>Capnodiales</taxon>
        <taxon>Piedraiaceae</taxon>
        <taxon>Piedraia</taxon>
    </lineage>
</organism>
<dbReference type="PANTHER" id="PTHR24185:SF1">
    <property type="entry name" value="CALCIUM-INDEPENDENT PHOSPHOLIPASE A2-GAMMA"/>
    <property type="match status" value="1"/>
</dbReference>
<accession>A0A6A7C755</accession>
<evidence type="ECO:0000313" key="6">
    <source>
        <dbReference type="EMBL" id="KAF2863270.1"/>
    </source>
</evidence>
<proteinExistence type="predicted"/>
<evidence type="ECO:0000259" key="5">
    <source>
        <dbReference type="PROSITE" id="PS51635"/>
    </source>
</evidence>
<keyword evidence="1" id="KW-0378">Hydrolase</keyword>
<keyword evidence="3" id="KW-0443">Lipid metabolism</keyword>
<name>A0A6A7C755_9PEZI</name>
<feature type="domain" description="PNPLA" evidence="5">
    <location>
        <begin position="1"/>
        <end position="131"/>
    </location>
</feature>
<evidence type="ECO:0000256" key="3">
    <source>
        <dbReference type="ARBA" id="ARBA00023098"/>
    </source>
</evidence>
<comment type="caution">
    <text evidence="4">Lacks conserved residue(s) required for the propagation of feature annotation.</text>
</comment>
<reference evidence="6" key="1">
    <citation type="journal article" date="2020" name="Stud. Mycol.">
        <title>101 Dothideomycetes genomes: a test case for predicting lifestyles and emergence of pathogens.</title>
        <authorList>
            <person name="Haridas S."/>
            <person name="Albert R."/>
            <person name="Binder M."/>
            <person name="Bloem J."/>
            <person name="Labutti K."/>
            <person name="Salamov A."/>
            <person name="Andreopoulos B."/>
            <person name="Baker S."/>
            <person name="Barry K."/>
            <person name="Bills G."/>
            <person name="Bluhm B."/>
            <person name="Cannon C."/>
            <person name="Castanera R."/>
            <person name="Culley D."/>
            <person name="Daum C."/>
            <person name="Ezra D."/>
            <person name="Gonzalez J."/>
            <person name="Henrissat B."/>
            <person name="Kuo A."/>
            <person name="Liang C."/>
            <person name="Lipzen A."/>
            <person name="Lutzoni F."/>
            <person name="Magnuson J."/>
            <person name="Mondo S."/>
            <person name="Nolan M."/>
            <person name="Ohm R."/>
            <person name="Pangilinan J."/>
            <person name="Park H.-J."/>
            <person name="Ramirez L."/>
            <person name="Alfaro M."/>
            <person name="Sun H."/>
            <person name="Tritt A."/>
            <person name="Yoshinaga Y."/>
            <person name="Zwiers L.-H."/>
            <person name="Turgeon B."/>
            <person name="Goodwin S."/>
            <person name="Spatafora J."/>
            <person name="Crous P."/>
            <person name="Grigoriev I."/>
        </authorList>
    </citation>
    <scope>NUCLEOTIDE SEQUENCE</scope>
    <source>
        <strain evidence="6">CBS 480.64</strain>
    </source>
</reference>
<dbReference type="Gene3D" id="3.40.1090.10">
    <property type="entry name" value="Cytosolic phospholipase A2 catalytic domain"/>
    <property type="match status" value="1"/>
</dbReference>
<dbReference type="GO" id="GO:0019369">
    <property type="term" value="P:arachidonate metabolic process"/>
    <property type="evidence" value="ECO:0007669"/>
    <property type="project" value="TreeGrafter"/>
</dbReference>
<dbReference type="PANTHER" id="PTHR24185">
    <property type="entry name" value="CALCIUM-INDEPENDENT PHOSPHOLIPASE A2-GAMMA"/>
    <property type="match status" value="1"/>
</dbReference>
<dbReference type="Pfam" id="PF01734">
    <property type="entry name" value="Patatin"/>
    <property type="match status" value="1"/>
</dbReference>
<gene>
    <name evidence="6" type="ORF">K470DRAFT_255392</name>
</gene>
<keyword evidence="7" id="KW-1185">Reference proteome</keyword>
<evidence type="ECO:0000256" key="4">
    <source>
        <dbReference type="PROSITE-ProRule" id="PRU01161"/>
    </source>
</evidence>